<evidence type="ECO:0008006" key="5">
    <source>
        <dbReference type="Google" id="ProtNLM"/>
    </source>
</evidence>
<evidence type="ECO:0000313" key="4">
    <source>
        <dbReference type="Proteomes" id="UP001222027"/>
    </source>
</evidence>
<dbReference type="PANTHER" id="PTHR43941:SF5">
    <property type="entry name" value="ELKS_RAB6-INTERACTING_CAST FAMILY PROTEIN"/>
    <property type="match status" value="1"/>
</dbReference>
<evidence type="ECO:0000256" key="1">
    <source>
        <dbReference type="SAM" id="Coils"/>
    </source>
</evidence>
<dbReference type="GO" id="GO:0000793">
    <property type="term" value="C:condensed chromosome"/>
    <property type="evidence" value="ECO:0007669"/>
    <property type="project" value="TreeGrafter"/>
</dbReference>
<dbReference type="GO" id="GO:0003682">
    <property type="term" value="F:chromatin binding"/>
    <property type="evidence" value="ECO:0007669"/>
    <property type="project" value="TreeGrafter"/>
</dbReference>
<reference evidence="3 4" key="1">
    <citation type="submission" date="2022-12" db="EMBL/GenBank/DDBJ databases">
        <title>Chromosome-scale assembly of the Ensete ventricosum genome.</title>
        <authorList>
            <person name="Dussert Y."/>
            <person name="Stocks J."/>
            <person name="Wendawek A."/>
            <person name="Woldeyes F."/>
            <person name="Nichols R.A."/>
            <person name="Borrell J.S."/>
        </authorList>
    </citation>
    <scope>NUCLEOTIDE SEQUENCE [LARGE SCALE GENOMIC DNA]</scope>
    <source>
        <strain evidence="4">cv. Maze</strain>
        <tissue evidence="3">Seeds</tissue>
    </source>
</reference>
<keyword evidence="4" id="KW-1185">Reference proteome</keyword>
<feature type="region of interest" description="Disordered" evidence="2">
    <location>
        <begin position="716"/>
        <end position="750"/>
    </location>
</feature>
<dbReference type="EMBL" id="JAQQAF010000006">
    <property type="protein sequence ID" value="KAJ8479596.1"/>
    <property type="molecule type" value="Genomic_DNA"/>
</dbReference>
<dbReference type="Gene3D" id="1.10.287.2610">
    <property type="match status" value="1"/>
</dbReference>
<keyword evidence="1" id="KW-0175">Coiled coil</keyword>
<feature type="coiled-coil region" evidence="1">
    <location>
        <begin position="407"/>
        <end position="504"/>
    </location>
</feature>
<comment type="caution">
    <text evidence="3">The sequence shown here is derived from an EMBL/GenBank/DDBJ whole genome shotgun (WGS) entry which is preliminary data.</text>
</comment>
<dbReference type="GO" id="GO:0000796">
    <property type="term" value="C:condensin complex"/>
    <property type="evidence" value="ECO:0007669"/>
    <property type="project" value="TreeGrafter"/>
</dbReference>
<feature type="coiled-coil region" evidence="1">
    <location>
        <begin position="653"/>
        <end position="711"/>
    </location>
</feature>
<dbReference type="GO" id="GO:0000785">
    <property type="term" value="C:chromatin"/>
    <property type="evidence" value="ECO:0007669"/>
    <property type="project" value="TreeGrafter"/>
</dbReference>
<organism evidence="3 4">
    <name type="scientific">Ensete ventricosum</name>
    <name type="common">Abyssinian banana</name>
    <name type="synonym">Musa ensete</name>
    <dbReference type="NCBI Taxonomy" id="4639"/>
    <lineage>
        <taxon>Eukaryota</taxon>
        <taxon>Viridiplantae</taxon>
        <taxon>Streptophyta</taxon>
        <taxon>Embryophyta</taxon>
        <taxon>Tracheophyta</taxon>
        <taxon>Spermatophyta</taxon>
        <taxon>Magnoliopsida</taxon>
        <taxon>Liliopsida</taxon>
        <taxon>Zingiberales</taxon>
        <taxon>Musaceae</taxon>
        <taxon>Ensete</taxon>
    </lineage>
</organism>
<evidence type="ECO:0000256" key="2">
    <source>
        <dbReference type="SAM" id="MobiDB-lite"/>
    </source>
</evidence>
<evidence type="ECO:0000313" key="3">
    <source>
        <dbReference type="EMBL" id="KAJ8479596.1"/>
    </source>
</evidence>
<dbReference type="Proteomes" id="UP001222027">
    <property type="component" value="Unassembled WGS sequence"/>
</dbReference>
<feature type="region of interest" description="Disordered" evidence="2">
    <location>
        <begin position="119"/>
        <end position="140"/>
    </location>
</feature>
<name>A0AAV8PF41_ENSVE</name>
<feature type="compositionally biased region" description="Basic residues" evidence="2">
    <location>
        <begin position="740"/>
        <end position="750"/>
    </location>
</feature>
<dbReference type="PANTHER" id="PTHR43941">
    <property type="entry name" value="STRUCTURAL MAINTENANCE OF CHROMOSOMES PROTEIN 2"/>
    <property type="match status" value="1"/>
</dbReference>
<gene>
    <name evidence="3" type="ORF">OPV22_023323</name>
</gene>
<feature type="coiled-coil region" evidence="1">
    <location>
        <begin position="171"/>
        <end position="381"/>
    </location>
</feature>
<dbReference type="AlphaFoldDB" id="A0AAV8PF41"/>
<sequence length="750" mass="83228">MGLLVGSLGLLRTPHASFPLSNPLSSSVLTSQRKAARTRSLLPTCRANGESHADAVVTPPRRALLLAGISTLPFLTLGAMAADVVLVQDTQDVKKPYDQDAVITDKQDDIKPEIQHLQDSALQDSSQEPNQFEQANLQSAPANSSISFQSGVGIIGSGVLGALYATSQKEKTATKSTLESLKSKLNEKEAAMSLMMENFEKILQREKEENKKQAIKFKEDETSLLNQLASTSLTKAALLQDLQNERKLVEELRAQISQLESSITRIAAEKNILEAKFKEKVDNVDVLQDRAVLLGSEINDKEKKIESLKVSLSENESECKKLSSNFEQLKNELALANSTIQQLKEELLGTKAELNSKISLIDSLNEKIQSLSSEKDNCVQRIEDIMKDYDDLKISSDRRAAHDAELLSKKEDQIRDIEEKLELATAEGSDNNAIIAELRKEKDDLKALLEREASTAKILKDELQSTQEALGASKFEASNLSKDLDEARGSYEKLMTEVSKIQDDFSETKKMLAGSLEGAKSNAKLLSVELISHKAVLKKTKEELDITSKELKNAVADHENLKKELVETYKRLEAAMHEVNEEKKVVSSLNRELDVLGNQMETDGEARRALEADLYEATKSLDEMNESALLLSKEVESSNSRNNSLEAEKEMLLKSVTEQKKVAKEAQENIEDAQNLIMRLGGEKENLEKRAKKFGEELASAKGEILRLRRQISVGKESVDELQPKSNEVAAGAPFSVRKTASRRRKRRNA</sequence>
<proteinExistence type="predicted"/>
<dbReference type="Gene3D" id="1.10.287.1490">
    <property type="match status" value="1"/>
</dbReference>
<accession>A0AAV8PF41</accession>
<protein>
    <recommendedName>
        <fullName evidence="5">MAR-binding filament-like protein 1-1</fullName>
    </recommendedName>
</protein>
<dbReference type="GO" id="GO:0007076">
    <property type="term" value="P:mitotic chromosome condensation"/>
    <property type="evidence" value="ECO:0007669"/>
    <property type="project" value="TreeGrafter"/>
</dbReference>
<feature type="coiled-coil region" evidence="1">
    <location>
        <begin position="534"/>
        <end position="627"/>
    </location>
</feature>